<dbReference type="Pfam" id="PF12663">
    <property type="entry name" value="DUF3788"/>
    <property type="match status" value="1"/>
</dbReference>
<dbReference type="Proteomes" id="UP000290567">
    <property type="component" value="Unassembled WGS sequence"/>
</dbReference>
<keyword evidence="2" id="KW-1185">Reference proteome</keyword>
<reference evidence="2" key="1">
    <citation type="submission" date="2019-02" db="EMBL/GenBank/DDBJ databases">
        <title>Draft genome sequence of Enterococcus sp. Gos25-1.</title>
        <authorList>
            <person name="Tanaka N."/>
            <person name="Shiwa Y."/>
            <person name="Fujita N."/>
        </authorList>
    </citation>
    <scope>NUCLEOTIDE SEQUENCE [LARGE SCALE GENOMIC DNA]</scope>
    <source>
        <strain evidence="2">Gos25-1</strain>
    </source>
</reference>
<sequence>MENSKRLLDKKQEPSLEQIQDFLGTAGWQLLLQLEQLLKERYDLTRTLRFPFGNQYGWSFRYAHKKTLLFYVFFERDGFCCTVSINDKGADAVEALLGTCHPKFQKLWADRYPCGERGGWLDISPETEQELQEIIQIIQIKVKPKKIYKNNAM</sequence>
<organism evidence="1 2">
    <name type="scientific">Enterococcus florum</name>
    <dbReference type="NCBI Taxonomy" id="2480627"/>
    <lineage>
        <taxon>Bacteria</taxon>
        <taxon>Bacillati</taxon>
        <taxon>Bacillota</taxon>
        <taxon>Bacilli</taxon>
        <taxon>Lactobacillales</taxon>
        <taxon>Enterococcaceae</taxon>
        <taxon>Enterococcus</taxon>
    </lineage>
</organism>
<comment type="caution">
    <text evidence="1">The sequence shown here is derived from an EMBL/GenBank/DDBJ whole genome shotgun (WGS) entry which is preliminary data.</text>
</comment>
<dbReference type="RefSeq" id="WP_146623332.1">
    <property type="nucleotide sequence ID" value="NZ_BJCC01000025.1"/>
</dbReference>
<evidence type="ECO:0008006" key="3">
    <source>
        <dbReference type="Google" id="ProtNLM"/>
    </source>
</evidence>
<dbReference type="InterPro" id="IPR024265">
    <property type="entry name" value="DUF3788"/>
</dbReference>
<dbReference type="OrthoDB" id="9090890at2"/>
<evidence type="ECO:0000313" key="1">
    <source>
        <dbReference type="EMBL" id="GCF94926.1"/>
    </source>
</evidence>
<name>A0A4P5PB53_9ENTE</name>
<dbReference type="AlphaFoldDB" id="A0A4P5PB53"/>
<evidence type="ECO:0000313" key="2">
    <source>
        <dbReference type="Proteomes" id="UP000290567"/>
    </source>
</evidence>
<protein>
    <recommendedName>
        <fullName evidence="3">DUF3788 domain-containing protein</fullName>
    </recommendedName>
</protein>
<proteinExistence type="predicted"/>
<accession>A0A4P5PB53</accession>
<dbReference type="EMBL" id="BJCC01000025">
    <property type="protein sequence ID" value="GCF94926.1"/>
    <property type="molecule type" value="Genomic_DNA"/>
</dbReference>
<gene>
    <name evidence="1" type="ORF">NRIC_28170</name>
</gene>